<gene>
    <name evidence="1" type="ORF">E7156_00230</name>
    <name evidence="2" type="ORF">SAMN04487840_10458</name>
</gene>
<evidence type="ECO:0000313" key="3">
    <source>
        <dbReference type="Proteomes" id="UP000182712"/>
    </source>
</evidence>
<dbReference type="AlphaFoldDB" id="A0A1H9PB25"/>
<organism evidence="2 3">
    <name type="scientific">Streptococcus gallolyticus</name>
    <dbReference type="NCBI Taxonomy" id="315405"/>
    <lineage>
        <taxon>Bacteria</taxon>
        <taxon>Bacillati</taxon>
        <taxon>Bacillota</taxon>
        <taxon>Bacilli</taxon>
        <taxon>Lactobacillales</taxon>
        <taxon>Streptococcaceae</taxon>
        <taxon>Streptococcus</taxon>
    </lineage>
</organism>
<dbReference type="EMBL" id="FOGM01000004">
    <property type="protein sequence ID" value="SER45351.1"/>
    <property type="molecule type" value="Genomic_DNA"/>
</dbReference>
<dbReference type="EMBL" id="SVAF01000001">
    <property type="protein sequence ID" value="MBE6163746.1"/>
    <property type="molecule type" value="Genomic_DNA"/>
</dbReference>
<protein>
    <submittedName>
        <fullName evidence="2">Uncharacterized protein</fullName>
    </submittedName>
</protein>
<proteinExistence type="predicted"/>
<dbReference type="Proteomes" id="UP000700800">
    <property type="component" value="Unassembled WGS sequence"/>
</dbReference>
<dbReference type="RefSeq" id="WP_074627383.1">
    <property type="nucleotide sequence ID" value="NZ_FOGM01000004.1"/>
</dbReference>
<evidence type="ECO:0000313" key="2">
    <source>
        <dbReference type="EMBL" id="SER45351.1"/>
    </source>
</evidence>
<reference evidence="2 3" key="1">
    <citation type="submission" date="2016-10" db="EMBL/GenBank/DDBJ databases">
        <authorList>
            <person name="de Groot N.N."/>
        </authorList>
    </citation>
    <scope>NUCLEOTIDE SEQUENCE [LARGE SCALE GENOMIC DNA]</scope>
    <source>
        <strain evidence="2 3">VTM2R47</strain>
    </source>
</reference>
<evidence type="ECO:0000313" key="1">
    <source>
        <dbReference type="EMBL" id="MBE6163746.1"/>
    </source>
</evidence>
<sequence>MIIKTETLITTISDFEAWSGAKWTIEKVYEYGKEDELFELCEQVFDGSCTETELNDFLWHEDDYIFDELGIPIDE</sequence>
<reference evidence="1" key="2">
    <citation type="submission" date="2019-04" db="EMBL/GenBank/DDBJ databases">
        <title>Evolution of Biomass-Degrading Anaerobic Consortia Revealed by Metagenomics.</title>
        <authorList>
            <person name="Peng X."/>
        </authorList>
    </citation>
    <scope>NUCLEOTIDE SEQUENCE</scope>
    <source>
        <strain evidence="1">SIG195</strain>
    </source>
</reference>
<dbReference type="Proteomes" id="UP000182712">
    <property type="component" value="Unassembled WGS sequence"/>
</dbReference>
<accession>A0A1H9PB25</accession>
<name>A0A1H9PB25_9STRE</name>